<feature type="transmembrane region" description="Helical" evidence="10">
    <location>
        <begin position="88"/>
        <end position="110"/>
    </location>
</feature>
<keyword evidence="10 11" id="KW-0813">Transport</keyword>
<keyword evidence="2 10" id="KW-1003">Cell membrane</keyword>
<sequence>MLKNLKNIAVVSLSTVGSRLLGLLRDILIFAALGTSLWNSAFILAFTLPNLFRRLLGEGALTSALVPIFSDVLEREGRSGAFRFFNQVLLRLLLVLLVIVSLGMCALHWAAGSEWLPERWVTGAGLAVWLLPYMLFICLAAIISAGLNLLGRFAVAAATPILLNLAMIGALAAGLWLDAEAARVVYWLCGGVLLGGLLQLVVPAWDLMRQGWRPRIEGSMGAELAELWHLFLPGLMGAAILQVNILVSRLLAYSLDEAAVSVLYLASRLMELPLGVFTIAVATVFFPLLAKTRSNGDEVEFSAVFMQGMRLVIGISLPAGVGLIVLGQPILECLFLWGAFDQADVMATVPILAIYGLGLPLYSAATFATRGLHASKDMRTPVRVAGYCLLINLFAGALLMQFWGAAGLATGNVLAALAQSILLWRALSKERARLSFGAMWAALVKVLLAGVVMGLVCALAWQAVAQFDLNAKLSAALTVALCVPGGVAVYFALLYFLRFEEMGTLLGMLRRYMPKK</sequence>
<evidence type="ECO:0000256" key="3">
    <source>
        <dbReference type="ARBA" id="ARBA00022692"/>
    </source>
</evidence>
<feature type="transmembrane region" description="Helical" evidence="10">
    <location>
        <begin position="409"/>
        <end position="427"/>
    </location>
</feature>
<gene>
    <name evidence="10 12" type="primary">murJ</name>
    <name evidence="12" type="ORF">QEH52_11465</name>
</gene>
<feature type="transmembrane region" description="Helical" evidence="10">
    <location>
        <begin position="272"/>
        <end position="290"/>
    </location>
</feature>
<keyword evidence="10 11" id="KW-0961">Cell wall biogenesis/degradation</keyword>
<evidence type="ECO:0000256" key="5">
    <source>
        <dbReference type="ARBA" id="ARBA00022984"/>
    </source>
</evidence>
<dbReference type="PANTHER" id="PTHR47019">
    <property type="entry name" value="LIPID II FLIPPASE MURJ"/>
    <property type="match status" value="1"/>
</dbReference>
<dbReference type="RefSeq" id="WP_308950585.1">
    <property type="nucleotide sequence ID" value="NZ_JARXHW010000025.1"/>
</dbReference>
<evidence type="ECO:0000256" key="10">
    <source>
        <dbReference type="HAMAP-Rule" id="MF_02078"/>
    </source>
</evidence>
<keyword evidence="4 10" id="KW-0133">Cell shape</keyword>
<evidence type="ECO:0000256" key="6">
    <source>
        <dbReference type="ARBA" id="ARBA00022989"/>
    </source>
</evidence>
<dbReference type="PIRSF" id="PIRSF002869">
    <property type="entry name" value="MviN"/>
    <property type="match status" value="1"/>
</dbReference>
<feature type="transmembrane region" description="Helical" evidence="10">
    <location>
        <begin position="384"/>
        <end position="403"/>
    </location>
</feature>
<name>A0ABU1AYE0_9BACT</name>
<feature type="transmembrane region" description="Helical" evidence="10">
    <location>
        <begin position="130"/>
        <end position="150"/>
    </location>
</feature>
<dbReference type="Proteomes" id="UP001225316">
    <property type="component" value="Unassembled WGS sequence"/>
</dbReference>
<comment type="function">
    <text evidence="8 10 11">Involved in peptidoglycan biosynthesis. Transports lipid-linked peptidoglycan precursors from the inner to the outer leaflet of the cytoplasmic membrane.</text>
</comment>
<comment type="pathway">
    <text evidence="10">Cell wall biogenesis; peptidoglycan biosynthesis.</text>
</comment>
<keyword evidence="5 10" id="KW-0573">Peptidoglycan synthesis</keyword>
<dbReference type="HAMAP" id="MF_02078">
    <property type="entry name" value="MurJ_MviN"/>
    <property type="match status" value="1"/>
</dbReference>
<evidence type="ECO:0000256" key="7">
    <source>
        <dbReference type="ARBA" id="ARBA00023136"/>
    </source>
</evidence>
<feature type="transmembrane region" description="Helical" evidence="10">
    <location>
        <begin position="227"/>
        <end position="252"/>
    </location>
</feature>
<reference evidence="12 13" key="1">
    <citation type="submission" date="2023-04" db="EMBL/GenBank/DDBJ databases">
        <title>A novel bacteria isolated from coastal sediment.</title>
        <authorList>
            <person name="Liu X.-J."/>
            <person name="Du Z.-J."/>
        </authorList>
    </citation>
    <scope>NUCLEOTIDE SEQUENCE [LARGE SCALE GENOMIC DNA]</scope>
    <source>
        <strain evidence="12 13">SDUM461003</strain>
    </source>
</reference>
<dbReference type="EMBL" id="JARXHW010000025">
    <property type="protein sequence ID" value="MDQ8208130.1"/>
    <property type="molecule type" value="Genomic_DNA"/>
</dbReference>
<feature type="transmembrane region" description="Helical" evidence="10">
    <location>
        <begin position="162"/>
        <end position="179"/>
    </location>
</feature>
<dbReference type="InterPro" id="IPR051050">
    <property type="entry name" value="Lipid_II_flippase_MurJ/MviN"/>
</dbReference>
<feature type="transmembrane region" description="Helical" evidence="10">
    <location>
        <begin position="351"/>
        <end position="372"/>
    </location>
</feature>
<feature type="transmembrane region" description="Helical" evidence="10">
    <location>
        <begin position="27"/>
        <end position="48"/>
    </location>
</feature>
<evidence type="ECO:0000256" key="2">
    <source>
        <dbReference type="ARBA" id="ARBA00022475"/>
    </source>
</evidence>
<feature type="transmembrane region" description="Helical" evidence="10">
    <location>
        <begin position="439"/>
        <end position="461"/>
    </location>
</feature>
<evidence type="ECO:0000256" key="9">
    <source>
        <dbReference type="ARBA" id="ARBA00061532"/>
    </source>
</evidence>
<evidence type="ECO:0000313" key="12">
    <source>
        <dbReference type="EMBL" id="MDQ8208130.1"/>
    </source>
</evidence>
<dbReference type="Pfam" id="PF03023">
    <property type="entry name" value="MurJ"/>
    <property type="match status" value="1"/>
</dbReference>
<proteinExistence type="inferred from homology"/>
<comment type="similarity">
    <text evidence="9 10 11">Belongs to the MurJ/MviN family.</text>
</comment>
<evidence type="ECO:0000256" key="11">
    <source>
        <dbReference type="PIRNR" id="PIRNR002869"/>
    </source>
</evidence>
<comment type="caution">
    <text evidence="12">The sequence shown here is derived from an EMBL/GenBank/DDBJ whole genome shotgun (WGS) entry which is preliminary data.</text>
</comment>
<accession>A0ABU1AYE0</accession>
<evidence type="ECO:0000256" key="4">
    <source>
        <dbReference type="ARBA" id="ARBA00022960"/>
    </source>
</evidence>
<dbReference type="NCBIfam" id="TIGR01695">
    <property type="entry name" value="murJ_mviN"/>
    <property type="match status" value="1"/>
</dbReference>
<keyword evidence="6 10" id="KW-1133">Transmembrane helix</keyword>
<dbReference type="CDD" id="cd13123">
    <property type="entry name" value="MATE_MurJ_like"/>
    <property type="match status" value="1"/>
</dbReference>
<comment type="subcellular location">
    <subcellularLocation>
        <location evidence="1 10">Cell membrane</location>
        <topology evidence="1 10">Multi-pass membrane protein</topology>
    </subcellularLocation>
</comment>
<dbReference type="PANTHER" id="PTHR47019:SF1">
    <property type="entry name" value="LIPID II FLIPPASE MURJ"/>
    <property type="match status" value="1"/>
</dbReference>
<evidence type="ECO:0000256" key="1">
    <source>
        <dbReference type="ARBA" id="ARBA00004651"/>
    </source>
</evidence>
<dbReference type="InterPro" id="IPR004268">
    <property type="entry name" value="MurJ"/>
</dbReference>
<keyword evidence="3 10" id="KW-0812">Transmembrane</keyword>
<feature type="transmembrane region" description="Helical" evidence="10">
    <location>
        <begin position="185"/>
        <end position="207"/>
    </location>
</feature>
<protein>
    <recommendedName>
        <fullName evidence="10">Probable lipid II flippase MurJ</fullName>
    </recommendedName>
</protein>
<keyword evidence="13" id="KW-1185">Reference proteome</keyword>
<feature type="transmembrane region" description="Helical" evidence="10">
    <location>
        <begin position="473"/>
        <end position="497"/>
    </location>
</feature>
<organism evidence="12 13">
    <name type="scientific">Thalassobacterium maritimum</name>
    <dbReference type="NCBI Taxonomy" id="3041265"/>
    <lineage>
        <taxon>Bacteria</taxon>
        <taxon>Pseudomonadati</taxon>
        <taxon>Verrucomicrobiota</taxon>
        <taxon>Opitutia</taxon>
        <taxon>Puniceicoccales</taxon>
        <taxon>Coraliomargaritaceae</taxon>
        <taxon>Thalassobacterium</taxon>
    </lineage>
</organism>
<evidence type="ECO:0000313" key="13">
    <source>
        <dbReference type="Proteomes" id="UP001225316"/>
    </source>
</evidence>
<dbReference type="PRINTS" id="PR01806">
    <property type="entry name" value="VIRFACTRMVIN"/>
</dbReference>
<feature type="transmembrane region" description="Helical" evidence="10">
    <location>
        <begin position="311"/>
        <end position="331"/>
    </location>
</feature>
<evidence type="ECO:0000256" key="8">
    <source>
        <dbReference type="ARBA" id="ARBA00060041"/>
    </source>
</evidence>
<keyword evidence="7 10" id="KW-0472">Membrane</keyword>